<name>A0AAV9I2M0_9PEZI</name>
<feature type="compositionally biased region" description="Low complexity" evidence="1">
    <location>
        <begin position="251"/>
        <end position="265"/>
    </location>
</feature>
<protein>
    <submittedName>
        <fullName evidence="2">Uncharacterized protein</fullName>
    </submittedName>
</protein>
<comment type="caution">
    <text evidence="2">The sequence shown here is derived from an EMBL/GenBank/DDBJ whole genome shotgun (WGS) entry which is preliminary data.</text>
</comment>
<feature type="region of interest" description="Disordered" evidence="1">
    <location>
        <begin position="204"/>
        <end position="286"/>
    </location>
</feature>
<gene>
    <name evidence="2" type="ORF">QBC42DRAFT_343329</name>
</gene>
<reference evidence="2" key="2">
    <citation type="submission" date="2023-06" db="EMBL/GenBank/DDBJ databases">
        <authorList>
            <consortium name="Lawrence Berkeley National Laboratory"/>
            <person name="Mondo S.J."/>
            <person name="Hensen N."/>
            <person name="Bonometti L."/>
            <person name="Westerberg I."/>
            <person name="Brannstrom I.O."/>
            <person name="Guillou S."/>
            <person name="Cros-Aarteil S."/>
            <person name="Calhoun S."/>
            <person name="Haridas S."/>
            <person name="Kuo A."/>
            <person name="Pangilinan J."/>
            <person name="Riley R."/>
            <person name="Labutti K."/>
            <person name="Andreopoulos B."/>
            <person name="Lipzen A."/>
            <person name="Chen C."/>
            <person name="Yanf M."/>
            <person name="Daum C."/>
            <person name="Ng V."/>
            <person name="Clum A."/>
            <person name="Steindorff A."/>
            <person name="Ohm R."/>
            <person name="Martin F."/>
            <person name="Silar P."/>
            <person name="Natvig D."/>
            <person name="Lalanne C."/>
            <person name="Gautier V."/>
            <person name="Ament-Velasquez S.L."/>
            <person name="Kruys A."/>
            <person name="Hutchinson M.I."/>
            <person name="Powell A.J."/>
            <person name="Barry K."/>
            <person name="Miller A.N."/>
            <person name="Grigoriev I.V."/>
            <person name="Debuchy R."/>
            <person name="Gladieux P."/>
            <person name="Thoren M.H."/>
            <person name="Johannesson H."/>
        </authorList>
    </citation>
    <scope>NUCLEOTIDE SEQUENCE</scope>
    <source>
        <strain evidence="2">PSN324</strain>
    </source>
</reference>
<proteinExistence type="predicted"/>
<reference evidence="2" key="1">
    <citation type="journal article" date="2023" name="Mol. Phylogenet. Evol.">
        <title>Genome-scale phylogeny and comparative genomics of the fungal order Sordariales.</title>
        <authorList>
            <person name="Hensen N."/>
            <person name="Bonometti L."/>
            <person name="Westerberg I."/>
            <person name="Brannstrom I.O."/>
            <person name="Guillou S."/>
            <person name="Cros-Aarteil S."/>
            <person name="Calhoun S."/>
            <person name="Haridas S."/>
            <person name="Kuo A."/>
            <person name="Mondo S."/>
            <person name="Pangilinan J."/>
            <person name="Riley R."/>
            <person name="LaButti K."/>
            <person name="Andreopoulos B."/>
            <person name="Lipzen A."/>
            <person name="Chen C."/>
            <person name="Yan M."/>
            <person name="Daum C."/>
            <person name="Ng V."/>
            <person name="Clum A."/>
            <person name="Steindorff A."/>
            <person name="Ohm R.A."/>
            <person name="Martin F."/>
            <person name="Silar P."/>
            <person name="Natvig D.O."/>
            <person name="Lalanne C."/>
            <person name="Gautier V."/>
            <person name="Ament-Velasquez S.L."/>
            <person name="Kruys A."/>
            <person name="Hutchinson M.I."/>
            <person name="Powell A.J."/>
            <person name="Barry K."/>
            <person name="Miller A.N."/>
            <person name="Grigoriev I.V."/>
            <person name="Debuchy R."/>
            <person name="Gladieux P."/>
            <person name="Hiltunen Thoren M."/>
            <person name="Johannesson H."/>
        </authorList>
    </citation>
    <scope>NUCLEOTIDE SEQUENCE</scope>
    <source>
        <strain evidence="2">PSN324</strain>
    </source>
</reference>
<dbReference type="AlphaFoldDB" id="A0AAV9I2M0"/>
<evidence type="ECO:0000313" key="2">
    <source>
        <dbReference type="EMBL" id="KAK4466018.1"/>
    </source>
</evidence>
<sequence>MNSEQSPRASSTNRVRLVDDLFPSFNFRNINAFEPLANLVPSTRPRKVIACRIKQRTLAPEHSADSRDVSAKHTKRGREPEKDILGEEPPVRRQRGEPYPRRAMWEGVTICTLNLRGVASNSSFVETELPALIAQITDQLVQLTGVDIKNSRLLEINFHGEQHANAENTKDTQQGNTVISHSPATMEPLQEQIVNASRTCVVGQQDLSNSSPEPESEFDSELAYKAASANEETDPEEYSSDYTSETDVDYSPGSRGENESSSGSSTMKDEETQEDGDDNYNPIDPWFTTIQQLRQRLANA</sequence>
<dbReference type="EMBL" id="MU864934">
    <property type="protein sequence ID" value="KAK4466018.1"/>
    <property type="molecule type" value="Genomic_DNA"/>
</dbReference>
<dbReference type="Proteomes" id="UP001321749">
    <property type="component" value="Unassembled WGS sequence"/>
</dbReference>
<organism evidence="2 3">
    <name type="scientific">Cladorrhinum samala</name>
    <dbReference type="NCBI Taxonomy" id="585594"/>
    <lineage>
        <taxon>Eukaryota</taxon>
        <taxon>Fungi</taxon>
        <taxon>Dikarya</taxon>
        <taxon>Ascomycota</taxon>
        <taxon>Pezizomycotina</taxon>
        <taxon>Sordariomycetes</taxon>
        <taxon>Sordariomycetidae</taxon>
        <taxon>Sordariales</taxon>
        <taxon>Podosporaceae</taxon>
        <taxon>Cladorrhinum</taxon>
    </lineage>
</organism>
<feature type="compositionally biased region" description="Basic and acidic residues" evidence="1">
    <location>
        <begin position="62"/>
        <end position="96"/>
    </location>
</feature>
<feature type="region of interest" description="Disordered" evidence="1">
    <location>
        <begin position="59"/>
        <end position="96"/>
    </location>
</feature>
<keyword evidence="3" id="KW-1185">Reference proteome</keyword>
<accession>A0AAV9I2M0</accession>
<evidence type="ECO:0000313" key="3">
    <source>
        <dbReference type="Proteomes" id="UP001321749"/>
    </source>
</evidence>
<feature type="compositionally biased region" description="Acidic residues" evidence="1">
    <location>
        <begin position="231"/>
        <end position="248"/>
    </location>
</feature>
<evidence type="ECO:0000256" key="1">
    <source>
        <dbReference type="SAM" id="MobiDB-lite"/>
    </source>
</evidence>